<dbReference type="RefSeq" id="WP_149676532.1">
    <property type="nucleotide sequence ID" value="NZ_VTUZ01000076.1"/>
</dbReference>
<sequence>MTAMTYSYTFVLDTENEDEGAMVQQITRPGPMPLASGDFVTLGPDKQHGVLYQVQAVFLNMFENTPADMVDYWVSVVEMDM</sequence>
<keyword evidence="2" id="KW-1185">Reference proteome</keyword>
<protein>
    <submittedName>
        <fullName evidence="1">Uncharacterized protein</fullName>
    </submittedName>
</protein>
<gene>
    <name evidence="1" type="ORF">FVF58_48040</name>
</gene>
<dbReference type="EMBL" id="VTUZ01000076">
    <property type="protein sequence ID" value="KAA0997679.1"/>
    <property type="molecule type" value="Genomic_DNA"/>
</dbReference>
<dbReference type="AlphaFoldDB" id="A0A5B0G6W1"/>
<name>A0A5B0G6W1_9BURK</name>
<organism evidence="1 2">
    <name type="scientific">Paraburkholderia panacisoli</name>
    <dbReference type="NCBI Taxonomy" id="2603818"/>
    <lineage>
        <taxon>Bacteria</taxon>
        <taxon>Pseudomonadati</taxon>
        <taxon>Pseudomonadota</taxon>
        <taxon>Betaproteobacteria</taxon>
        <taxon>Burkholderiales</taxon>
        <taxon>Burkholderiaceae</taxon>
        <taxon>Paraburkholderia</taxon>
    </lineage>
</organism>
<reference evidence="1 2" key="1">
    <citation type="submission" date="2019-08" db="EMBL/GenBank/DDBJ databases">
        <title>Paraburkholderia sp. DCY113.</title>
        <authorList>
            <person name="Kang J."/>
        </authorList>
    </citation>
    <scope>NUCLEOTIDE SEQUENCE [LARGE SCALE GENOMIC DNA]</scope>
    <source>
        <strain evidence="1 2">DCY113</strain>
    </source>
</reference>
<accession>A0A5B0G6W1</accession>
<dbReference type="Proteomes" id="UP000325273">
    <property type="component" value="Unassembled WGS sequence"/>
</dbReference>
<evidence type="ECO:0000313" key="1">
    <source>
        <dbReference type="EMBL" id="KAA0997679.1"/>
    </source>
</evidence>
<proteinExistence type="predicted"/>
<comment type="caution">
    <text evidence="1">The sequence shown here is derived from an EMBL/GenBank/DDBJ whole genome shotgun (WGS) entry which is preliminary data.</text>
</comment>
<evidence type="ECO:0000313" key="2">
    <source>
        <dbReference type="Proteomes" id="UP000325273"/>
    </source>
</evidence>